<evidence type="ECO:0000313" key="1">
    <source>
        <dbReference type="EnsemblMetazoa" id="CJA01550.1"/>
    </source>
</evidence>
<proteinExistence type="predicted"/>
<reference evidence="1" key="2">
    <citation type="submission" date="2022-06" db="UniProtKB">
        <authorList>
            <consortium name="EnsemblMetazoa"/>
        </authorList>
    </citation>
    <scope>IDENTIFICATION</scope>
    <source>
        <strain evidence="1">DF5081</strain>
    </source>
</reference>
<evidence type="ECO:0000313" key="2">
    <source>
        <dbReference type="Proteomes" id="UP000005237"/>
    </source>
</evidence>
<name>A0A8R1DFS9_CAEJA</name>
<keyword evidence="2" id="KW-1185">Reference proteome</keyword>
<organism evidence="1 2">
    <name type="scientific">Caenorhabditis japonica</name>
    <dbReference type="NCBI Taxonomy" id="281687"/>
    <lineage>
        <taxon>Eukaryota</taxon>
        <taxon>Metazoa</taxon>
        <taxon>Ecdysozoa</taxon>
        <taxon>Nematoda</taxon>
        <taxon>Chromadorea</taxon>
        <taxon>Rhabditida</taxon>
        <taxon>Rhabditina</taxon>
        <taxon>Rhabditomorpha</taxon>
        <taxon>Rhabditoidea</taxon>
        <taxon>Rhabditidae</taxon>
        <taxon>Peloderinae</taxon>
        <taxon>Caenorhabditis</taxon>
    </lineage>
</organism>
<dbReference type="Proteomes" id="UP000005237">
    <property type="component" value="Unassembled WGS sequence"/>
</dbReference>
<dbReference type="EnsemblMetazoa" id="CJA01550.1">
    <property type="protein sequence ID" value="CJA01550.1"/>
    <property type="gene ID" value="WBGene00120754"/>
</dbReference>
<reference evidence="2" key="1">
    <citation type="submission" date="2010-08" db="EMBL/GenBank/DDBJ databases">
        <authorList>
            <consortium name="Caenorhabditis japonica Sequencing Consortium"/>
            <person name="Wilson R.K."/>
        </authorList>
    </citation>
    <scope>NUCLEOTIDE SEQUENCE [LARGE SCALE GENOMIC DNA]</scope>
    <source>
        <strain evidence="2">DF5081</strain>
    </source>
</reference>
<accession>A0A8R1DFS9</accession>
<sequence>MHAKFIVRLERVISVLYRVYYGFMNERQKAVNFGAKVGWSRHDFDRLRVRGVASSLGLREDTVHRHLRQSKGLPSLDNSCSHYLADQHKTIRCDLALSLLSLKLNFDSIGKIVTGYEKKCFMVNHNRER</sequence>
<dbReference type="AlphaFoldDB" id="A0A8R1DFS9"/>
<protein>
    <submittedName>
        <fullName evidence="1">Uncharacterized protein</fullName>
    </submittedName>
</protein>